<comment type="cofactor">
    <cofactor evidence="8">
        <name>FAD</name>
        <dbReference type="ChEBI" id="CHEBI:57692"/>
    </cofactor>
    <text evidence="8">Binds 1 FAD per subunit.</text>
</comment>
<feature type="binding site" evidence="8">
    <location>
        <position position="251"/>
    </location>
    <ligand>
        <name>FAD</name>
        <dbReference type="ChEBI" id="CHEBI:57692"/>
    </ligand>
</feature>
<dbReference type="InterPro" id="IPR014729">
    <property type="entry name" value="Rossmann-like_a/b/a_fold"/>
</dbReference>
<comment type="similarity">
    <text evidence="10">Belongs to the DNA photolyase family.</text>
</comment>
<dbReference type="KEGG" id="ctes:O987_24180"/>
<gene>
    <name evidence="12" type="ORF">O987_24180</name>
</gene>
<dbReference type="PROSITE" id="PS00394">
    <property type="entry name" value="DNA_PHOTOLYASES_1_1"/>
    <property type="match status" value="1"/>
</dbReference>
<dbReference type="PROSITE" id="PS00691">
    <property type="entry name" value="DNA_PHOTOLYASES_1_2"/>
    <property type="match status" value="1"/>
</dbReference>
<evidence type="ECO:0000313" key="13">
    <source>
        <dbReference type="Proteomes" id="UP000028782"/>
    </source>
</evidence>
<dbReference type="SUPFAM" id="SSF52425">
    <property type="entry name" value="Cryptochrome/photolyase, N-terminal domain"/>
    <property type="match status" value="1"/>
</dbReference>
<accession>A0A076PT63</accession>
<evidence type="ECO:0000256" key="10">
    <source>
        <dbReference type="RuleBase" id="RU004182"/>
    </source>
</evidence>
<sequence length="512" mass="57557">MIGADSADIQRFYWRSMTPSYPVGLIWLRRDLRLADNAALYHALQQCEKLYCVFVFDDSILAALPRADRRVEFICQSLAELDAALRETTGRPQTGLITRRGLPQDIIPALARQLGAGAVFCNDDDEPAALARDAQVARSLKSQGQLLLRFKDHRIFARDEVLTQSLSPFSVFTPYKNAWLRKITPFYLSAYPSERDLASKLADLPDTERRTIPSAADLGFAPDTLAGLRLPTGVSGARRLLADFLPRLPQYKAARDFPALKGPSYLSVHLRFGTVSIRELARLAHEAAHHEDWSAAAREGAATWLSELIWRDFYFQILAHQPYVVERSFKPAYDAIEWETGAEADALFAAWCEGRTGYPLVDAAMRQLNTSGYMHNRLRMVTASFLVKDLGLDWRRGEAYFAEKLNDFDLAANNGGWQWAASTGCDAQPWFRIFNPVTQSEKFDPEGKFIVRYVPELTPLPAKLRHAPWLAKPLELAEAGIALGRDYPLPVVDHAAAREKTLARYGILKKES</sequence>
<comment type="cofactor">
    <cofactor evidence="1">
        <name>(6R)-5,10-methylene-5,6,7,8-tetrahydrofolate</name>
        <dbReference type="ChEBI" id="CHEBI:15636"/>
    </cofactor>
</comment>
<dbReference type="SUPFAM" id="SSF48173">
    <property type="entry name" value="Cryptochrome/photolyase FAD-binding domain"/>
    <property type="match status" value="1"/>
</dbReference>
<proteinExistence type="inferred from homology"/>
<dbReference type="Pfam" id="PF03441">
    <property type="entry name" value="FAD_binding_7"/>
    <property type="match status" value="1"/>
</dbReference>
<dbReference type="Gene3D" id="1.10.579.10">
    <property type="entry name" value="DNA Cyclobutane Dipyrimidine Photolyase, subunit A, domain 3"/>
    <property type="match status" value="1"/>
</dbReference>
<dbReference type="FunFam" id="1.10.579.10:FF:000003">
    <property type="entry name" value="Deoxyribodipyrimidine photo-lyase"/>
    <property type="match status" value="1"/>
</dbReference>
<evidence type="ECO:0000259" key="11">
    <source>
        <dbReference type="PROSITE" id="PS51645"/>
    </source>
</evidence>
<evidence type="ECO:0000256" key="5">
    <source>
        <dbReference type="ARBA" id="ARBA00022827"/>
    </source>
</evidence>
<dbReference type="PANTHER" id="PTHR11455:SF9">
    <property type="entry name" value="CRYPTOCHROME CIRCADIAN CLOCK 5 ISOFORM X1"/>
    <property type="match status" value="1"/>
</dbReference>
<evidence type="ECO:0000256" key="1">
    <source>
        <dbReference type="ARBA" id="ARBA00001932"/>
    </source>
</evidence>
<dbReference type="EC" id="4.1.99.3" evidence="2"/>
<dbReference type="InterPro" id="IPR036155">
    <property type="entry name" value="Crypto/Photolyase_N_sf"/>
</dbReference>
<keyword evidence="5 8" id="KW-0274">FAD</keyword>
<reference evidence="12 13" key="1">
    <citation type="journal article" date="2014" name="Genome Announc.">
        <title>Complete Genome Sequence of Polychlorinated Biphenyl Degrader Comamonas testosteroni TK102 (NBRC 109938).</title>
        <authorList>
            <person name="Fukuda K."/>
            <person name="Hosoyama A."/>
            <person name="Tsuchikane K."/>
            <person name="Ohji S."/>
            <person name="Yamazoe A."/>
            <person name="Fujita N."/>
            <person name="Shintani M."/>
            <person name="Kimbara K."/>
        </authorList>
    </citation>
    <scope>NUCLEOTIDE SEQUENCE [LARGE SCALE GENOMIC DNA]</scope>
    <source>
        <strain evidence="12">TK102</strain>
    </source>
</reference>
<dbReference type="GO" id="GO:0003904">
    <property type="term" value="F:deoxyribodipyrimidine photo-lyase activity"/>
    <property type="evidence" value="ECO:0007669"/>
    <property type="project" value="UniProtKB-EC"/>
</dbReference>
<feature type="site" description="Electron transfer via tryptophanyl radical" evidence="9">
    <location>
        <position position="338"/>
    </location>
</feature>
<dbReference type="HOGENOM" id="CLU_010348_2_2_4"/>
<dbReference type="GO" id="GO:0000719">
    <property type="term" value="P:photoreactive repair"/>
    <property type="evidence" value="ECO:0007669"/>
    <property type="project" value="UniProtKB-ARBA"/>
</dbReference>
<dbReference type="Gene3D" id="1.25.40.80">
    <property type="match status" value="1"/>
</dbReference>
<dbReference type="Proteomes" id="UP000028782">
    <property type="component" value="Chromosome"/>
</dbReference>
<dbReference type="PRINTS" id="PR00147">
    <property type="entry name" value="DNAPHOTLYASE"/>
</dbReference>
<evidence type="ECO:0000256" key="4">
    <source>
        <dbReference type="ARBA" id="ARBA00022630"/>
    </source>
</evidence>
<dbReference type="InterPro" id="IPR005101">
    <property type="entry name" value="Cryptochr/Photolyase_FAD-bd"/>
</dbReference>
<feature type="site" description="Electron transfer via tryptophanyl radical" evidence="9">
    <location>
        <position position="417"/>
    </location>
</feature>
<evidence type="ECO:0000256" key="7">
    <source>
        <dbReference type="ARBA" id="ARBA00033999"/>
    </source>
</evidence>
<evidence type="ECO:0000256" key="2">
    <source>
        <dbReference type="ARBA" id="ARBA00013149"/>
    </source>
</evidence>
<feature type="binding site" evidence="8">
    <location>
        <begin position="307"/>
        <end position="314"/>
    </location>
    <ligand>
        <name>FAD</name>
        <dbReference type="ChEBI" id="CHEBI:57692"/>
    </ligand>
</feature>
<evidence type="ECO:0000256" key="6">
    <source>
        <dbReference type="ARBA" id="ARBA00022991"/>
    </source>
</evidence>
<keyword evidence="6 10" id="KW-0157">Chromophore</keyword>
<dbReference type="InterPro" id="IPR018394">
    <property type="entry name" value="DNA_photolyase_1_CS_C"/>
</dbReference>
<dbReference type="PANTHER" id="PTHR11455">
    <property type="entry name" value="CRYPTOCHROME"/>
    <property type="match status" value="1"/>
</dbReference>
<evidence type="ECO:0000256" key="3">
    <source>
        <dbReference type="ARBA" id="ARBA00014046"/>
    </source>
</evidence>
<comment type="catalytic activity">
    <reaction evidence="7">
        <text>cyclobutadipyrimidine (in DNA) = 2 pyrimidine residues (in DNA).</text>
        <dbReference type="EC" id="4.1.99.3"/>
    </reaction>
</comment>
<feature type="binding site" evidence="8">
    <location>
        <position position="304"/>
    </location>
    <ligand>
        <name>FAD</name>
        <dbReference type="ChEBI" id="CHEBI:57692"/>
    </ligand>
</feature>
<evidence type="ECO:0000313" key="12">
    <source>
        <dbReference type="EMBL" id="AIJ48913.1"/>
    </source>
</evidence>
<evidence type="ECO:0000256" key="9">
    <source>
        <dbReference type="PIRSR" id="PIRSR602081-2"/>
    </source>
</evidence>
<dbReference type="Pfam" id="PF00875">
    <property type="entry name" value="DNA_photolyase"/>
    <property type="match status" value="1"/>
</dbReference>
<dbReference type="EMBL" id="CP006704">
    <property type="protein sequence ID" value="AIJ48913.1"/>
    <property type="molecule type" value="Genomic_DNA"/>
</dbReference>
<feature type="domain" description="Photolyase/cryptochrome alpha/beta" evidence="11">
    <location>
        <begin position="22"/>
        <end position="155"/>
    </location>
</feature>
<feature type="site" description="Electron transfer via tryptophanyl radical" evidence="9">
    <location>
        <position position="394"/>
    </location>
</feature>
<dbReference type="InterPro" id="IPR036134">
    <property type="entry name" value="Crypto/Photolyase_FAD-like_sf"/>
</dbReference>
<dbReference type="Gene3D" id="3.40.50.620">
    <property type="entry name" value="HUPs"/>
    <property type="match status" value="1"/>
</dbReference>
<keyword evidence="4 8" id="KW-0285">Flavoprotein</keyword>
<dbReference type="GO" id="GO:0003677">
    <property type="term" value="F:DNA binding"/>
    <property type="evidence" value="ECO:0007669"/>
    <property type="project" value="TreeGrafter"/>
</dbReference>
<protein>
    <recommendedName>
        <fullName evidence="3">Deoxyribodipyrimidine photo-lyase</fullName>
        <ecNumber evidence="2">4.1.99.3</ecNumber>
    </recommendedName>
</protein>
<dbReference type="GO" id="GO:0071949">
    <property type="term" value="F:FAD binding"/>
    <property type="evidence" value="ECO:0007669"/>
    <property type="project" value="TreeGrafter"/>
</dbReference>
<keyword evidence="12" id="KW-0456">Lyase</keyword>
<dbReference type="AlphaFoldDB" id="A0A076PT63"/>
<dbReference type="InterPro" id="IPR002081">
    <property type="entry name" value="Cryptochrome/DNA_photolyase_1"/>
</dbReference>
<dbReference type="InterPro" id="IPR006050">
    <property type="entry name" value="DNA_photolyase_N"/>
</dbReference>
<evidence type="ECO:0000256" key="8">
    <source>
        <dbReference type="PIRSR" id="PIRSR602081-1"/>
    </source>
</evidence>
<organism evidence="12 13">
    <name type="scientific">Comamonas testosteroni TK102</name>
    <dbReference type="NCBI Taxonomy" id="1392005"/>
    <lineage>
        <taxon>Bacteria</taxon>
        <taxon>Pseudomonadati</taxon>
        <taxon>Pseudomonadota</taxon>
        <taxon>Betaproteobacteria</taxon>
        <taxon>Burkholderiales</taxon>
        <taxon>Comamonadaceae</taxon>
        <taxon>Comamonas</taxon>
    </lineage>
</organism>
<dbReference type="PROSITE" id="PS51645">
    <property type="entry name" value="PHR_CRY_ALPHA_BETA"/>
    <property type="match status" value="1"/>
</dbReference>
<dbReference type="GO" id="GO:0009416">
    <property type="term" value="P:response to light stimulus"/>
    <property type="evidence" value="ECO:0007669"/>
    <property type="project" value="TreeGrafter"/>
</dbReference>
<name>A0A076PT63_COMTE</name>
<feature type="binding site" evidence="8">
    <location>
        <begin position="407"/>
        <end position="409"/>
    </location>
    <ligand>
        <name>FAD</name>
        <dbReference type="ChEBI" id="CHEBI:57692"/>
    </ligand>
</feature>